<feature type="region of interest" description="Disordered" evidence="1">
    <location>
        <begin position="46"/>
        <end position="84"/>
    </location>
</feature>
<feature type="compositionally biased region" description="Basic and acidic residues" evidence="1">
    <location>
        <begin position="57"/>
        <end position="76"/>
    </location>
</feature>
<name>A0A7R9HEC3_TIMCR</name>
<evidence type="ECO:0000256" key="1">
    <source>
        <dbReference type="SAM" id="MobiDB-lite"/>
    </source>
</evidence>
<proteinExistence type="predicted"/>
<gene>
    <name evidence="2" type="ORF">TCEB3V08_LOCUS13167</name>
</gene>
<dbReference type="EMBL" id="OC333962">
    <property type="protein sequence ID" value="CAD7418058.1"/>
    <property type="molecule type" value="Genomic_DNA"/>
</dbReference>
<protein>
    <submittedName>
        <fullName evidence="2">Uncharacterized protein</fullName>
    </submittedName>
</protein>
<accession>A0A7R9HEC3</accession>
<dbReference type="AlphaFoldDB" id="A0A7R9HEC3"/>
<organism evidence="2">
    <name type="scientific">Timema cristinae</name>
    <name type="common">Walking stick</name>
    <dbReference type="NCBI Taxonomy" id="61476"/>
    <lineage>
        <taxon>Eukaryota</taxon>
        <taxon>Metazoa</taxon>
        <taxon>Ecdysozoa</taxon>
        <taxon>Arthropoda</taxon>
        <taxon>Hexapoda</taxon>
        <taxon>Insecta</taxon>
        <taxon>Pterygota</taxon>
        <taxon>Neoptera</taxon>
        <taxon>Polyneoptera</taxon>
        <taxon>Phasmatodea</taxon>
        <taxon>Timematodea</taxon>
        <taxon>Timematoidea</taxon>
        <taxon>Timematidae</taxon>
        <taxon>Timema</taxon>
    </lineage>
</organism>
<sequence length="105" mass="12329">MRPSQWTSQIKNLDRPHGLRRFSRMEINAAEYVNVSIKCEVEENFELDSPSASPSYKQEDEKYKNNEITESGESKIGKKRGSKRLSTDHDFNFKVSRIDQVKFER</sequence>
<evidence type="ECO:0000313" key="2">
    <source>
        <dbReference type="EMBL" id="CAD7418058.1"/>
    </source>
</evidence>
<reference evidence="2" key="1">
    <citation type="submission" date="2020-11" db="EMBL/GenBank/DDBJ databases">
        <authorList>
            <person name="Tran Van P."/>
        </authorList>
    </citation>
    <scope>NUCLEOTIDE SEQUENCE</scope>
</reference>